<dbReference type="Proteomes" id="UP001165122">
    <property type="component" value="Unassembled WGS sequence"/>
</dbReference>
<evidence type="ECO:0008006" key="4">
    <source>
        <dbReference type="Google" id="ProtNLM"/>
    </source>
</evidence>
<protein>
    <recommendedName>
        <fullName evidence="4">Secreted protein</fullName>
    </recommendedName>
</protein>
<dbReference type="AlphaFoldDB" id="A0A9W7FNK2"/>
<comment type="caution">
    <text evidence="2">The sequence shown here is derived from an EMBL/GenBank/DDBJ whole genome shotgun (WGS) entry which is preliminary data.</text>
</comment>
<keyword evidence="1" id="KW-0732">Signal</keyword>
<evidence type="ECO:0000313" key="2">
    <source>
        <dbReference type="EMBL" id="GMI15221.1"/>
    </source>
</evidence>
<gene>
    <name evidence="2" type="ORF">TrLO_g9851</name>
</gene>
<evidence type="ECO:0000313" key="3">
    <source>
        <dbReference type="Proteomes" id="UP001165122"/>
    </source>
</evidence>
<feature type="chain" id="PRO_5040846750" description="Secreted protein" evidence="1">
    <location>
        <begin position="30"/>
        <end position="75"/>
    </location>
</feature>
<dbReference type="EMBL" id="BRXW01000226">
    <property type="protein sequence ID" value="GMI15221.1"/>
    <property type="molecule type" value="Genomic_DNA"/>
</dbReference>
<sequence>MICTLTPPCSAITRTFSILFLFLASLALASEGVKGVEGGRSSPSSICTSAEARMTNKQAIIEHTPEFIIAATFSS</sequence>
<organism evidence="2 3">
    <name type="scientific">Triparma laevis f. longispina</name>
    <dbReference type="NCBI Taxonomy" id="1714387"/>
    <lineage>
        <taxon>Eukaryota</taxon>
        <taxon>Sar</taxon>
        <taxon>Stramenopiles</taxon>
        <taxon>Ochrophyta</taxon>
        <taxon>Bolidophyceae</taxon>
        <taxon>Parmales</taxon>
        <taxon>Triparmaceae</taxon>
        <taxon>Triparma</taxon>
    </lineage>
</organism>
<reference evidence="3" key="1">
    <citation type="journal article" date="2023" name="Commun. Biol.">
        <title>Genome analysis of Parmales, the sister group of diatoms, reveals the evolutionary specialization of diatoms from phago-mixotrophs to photoautotrophs.</title>
        <authorList>
            <person name="Ban H."/>
            <person name="Sato S."/>
            <person name="Yoshikawa S."/>
            <person name="Yamada K."/>
            <person name="Nakamura Y."/>
            <person name="Ichinomiya M."/>
            <person name="Sato N."/>
            <person name="Blanc-Mathieu R."/>
            <person name="Endo H."/>
            <person name="Kuwata A."/>
            <person name="Ogata H."/>
        </authorList>
    </citation>
    <scope>NUCLEOTIDE SEQUENCE [LARGE SCALE GENOMIC DNA]</scope>
    <source>
        <strain evidence="3">NIES 3700</strain>
    </source>
</reference>
<name>A0A9W7FNK2_9STRA</name>
<evidence type="ECO:0000256" key="1">
    <source>
        <dbReference type="SAM" id="SignalP"/>
    </source>
</evidence>
<proteinExistence type="predicted"/>
<keyword evidence="3" id="KW-1185">Reference proteome</keyword>
<feature type="signal peptide" evidence="1">
    <location>
        <begin position="1"/>
        <end position="29"/>
    </location>
</feature>
<accession>A0A9W7FNK2</accession>